<dbReference type="EnsemblMetazoa" id="ADAC006440-RA">
    <property type="protein sequence ID" value="ADAC006440-PA"/>
    <property type="gene ID" value="ADAC006440"/>
</dbReference>
<dbReference type="Proteomes" id="UP000000673">
    <property type="component" value="Unassembled WGS sequence"/>
</dbReference>
<proteinExistence type="predicted"/>
<dbReference type="Gene3D" id="3.10.20.90">
    <property type="entry name" value="Phosphatidylinositol 3-kinase Catalytic Subunit, Chain A, domain 1"/>
    <property type="match status" value="1"/>
</dbReference>
<reference evidence="2 4" key="1">
    <citation type="journal article" date="2010" name="BMC Genomics">
        <title>Combination of measures distinguishes pre-miRNAs from other stem-loops in the genome of the newly sequenced Anopheles darlingi.</title>
        <authorList>
            <person name="Mendes N.D."/>
            <person name="Freitas A.T."/>
            <person name="Vasconcelos A.T."/>
            <person name="Sagot M.F."/>
        </authorList>
    </citation>
    <scope>NUCLEOTIDE SEQUENCE</scope>
</reference>
<evidence type="ECO:0000313" key="2">
    <source>
        <dbReference type="EMBL" id="ETN61904.1"/>
    </source>
</evidence>
<dbReference type="GO" id="GO:0005856">
    <property type="term" value="C:cytoskeleton"/>
    <property type="evidence" value="ECO:0007669"/>
    <property type="project" value="TreeGrafter"/>
</dbReference>
<dbReference type="STRING" id="43151.W5JGI4"/>
<dbReference type="PANTHER" id="PTHR23280">
    <property type="entry name" value="4.1 G PROTEIN"/>
    <property type="match status" value="1"/>
</dbReference>
<dbReference type="AlphaFoldDB" id="W5JGI4"/>
<dbReference type="PANTHER" id="PTHR23280:SF32">
    <property type="entry name" value="FI22325P1"/>
    <property type="match status" value="1"/>
</dbReference>
<dbReference type="InterPro" id="IPR029071">
    <property type="entry name" value="Ubiquitin-like_domsf"/>
</dbReference>
<evidence type="ECO:0000259" key="1">
    <source>
        <dbReference type="PROSITE" id="PS50057"/>
    </source>
</evidence>
<dbReference type="eggNOG" id="KOG3530">
    <property type="taxonomic scope" value="Eukaryota"/>
</dbReference>
<dbReference type="VEuPathDB" id="VectorBase:ADAC006440"/>
<feature type="domain" description="FERM" evidence="1">
    <location>
        <begin position="12"/>
        <end position="82"/>
    </location>
</feature>
<dbReference type="EMBL" id="ADMH02001599">
    <property type="protein sequence ID" value="ETN61904.1"/>
    <property type="molecule type" value="Genomic_DNA"/>
</dbReference>
<accession>W5JGI4</accession>
<dbReference type="VEuPathDB" id="VectorBase:ADAR2_010915"/>
<reference evidence="3" key="4">
    <citation type="submission" date="2015-06" db="UniProtKB">
        <authorList>
            <consortium name="EnsemblMetazoa"/>
        </authorList>
    </citation>
    <scope>IDENTIFICATION</scope>
</reference>
<dbReference type="InterPro" id="IPR018979">
    <property type="entry name" value="FERM_N"/>
</dbReference>
<keyword evidence="4" id="KW-1185">Reference proteome</keyword>
<organism evidence="2">
    <name type="scientific">Anopheles darlingi</name>
    <name type="common">Mosquito</name>
    <dbReference type="NCBI Taxonomy" id="43151"/>
    <lineage>
        <taxon>Eukaryota</taxon>
        <taxon>Metazoa</taxon>
        <taxon>Ecdysozoa</taxon>
        <taxon>Arthropoda</taxon>
        <taxon>Hexapoda</taxon>
        <taxon>Insecta</taxon>
        <taxon>Pterygota</taxon>
        <taxon>Neoptera</taxon>
        <taxon>Endopterygota</taxon>
        <taxon>Diptera</taxon>
        <taxon>Nematocera</taxon>
        <taxon>Culicoidea</taxon>
        <taxon>Culicidae</taxon>
        <taxon>Anophelinae</taxon>
        <taxon>Anopheles</taxon>
    </lineage>
</organism>
<dbReference type="PROSITE" id="PS50057">
    <property type="entry name" value="FERM_3"/>
    <property type="match status" value="1"/>
</dbReference>
<reference evidence="2" key="2">
    <citation type="submission" date="2010-05" db="EMBL/GenBank/DDBJ databases">
        <authorList>
            <person name="Almeida L.G."/>
            <person name="Nicolas M.F."/>
            <person name="Souza R.C."/>
            <person name="Vasconcelos A.T.R."/>
        </authorList>
    </citation>
    <scope>NUCLEOTIDE SEQUENCE</scope>
</reference>
<name>W5JGI4_ANODA</name>
<gene>
    <name evidence="2" type="ORF">AND_006440</name>
</gene>
<evidence type="ECO:0000313" key="3">
    <source>
        <dbReference type="EnsemblMetazoa" id="ADAC006440-PA"/>
    </source>
</evidence>
<dbReference type="HOGENOM" id="CLU_2560141_0_0_1"/>
<evidence type="ECO:0000313" key="4">
    <source>
        <dbReference type="Proteomes" id="UP000000673"/>
    </source>
</evidence>
<reference evidence="2" key="3">
    <citation type="journal article" date="2013" name="Nucleic Acids Res.">
        <title>The genome of Anopheles darlingi, the main neotropical malaria vector.</title>
        <authorList>
            <person name="Marinotti O."/>
            <person name="Cerqueira G.C."/>
            <person name="de Almeida L.G."/>
            <person name="Ferro M.I."/>
            <person name="Loreto E.L."/>
            <person name="Zaha A."/>
            <person name="Teixeira S.M."/>
            <person name="Wespiser A.R."/>
            <person name="Almeida E Silva A."/>
            <person name="Schlindwein A.D."/>
            <person name="Pacheco A.C."/>
            <person name="Silva A.L."/>
            <person name="Graveley B.R."/>
            <person name="Walenz B.P."/>
            <person name="Lima Bde A."/>
            <person name="Ribeiro C.A."/>
            <person name="Nunes-Silva C.G."/>
            <person name="de Carvalho C.R."/>
            <person name="Soares C.M."/>
            <person name="de Menezes C.B."/>
            <person name="Matiolli C."/>
            <person name="Caffrey D."/>
            <person name="Araujo D.A."/>
            <person name="de Oliveira D.M."/>
            <person name="Golenbock D."/>
            <person name="Grisard E.C."/>
            <person name="Fantinatti-Garboggini F."/>
            <person name="de Carvalho F.M."/>
            <person name="Barcellos F.G."/>
            <person name="Prosdocimi F."/>
            <person name="May G."/>
            <person name="Azevedo Junior G.M."/>
            <person name="Guimaraes G.M."/>
            <person name="Goldman G.H."/>
            <person name="Padilha I.Q."/>
            <person name="Batista Jda S."/>
            <person name="Ferro J.A."/>
            <person name="Ribeiro J.M."/>
            <person name="Fietto J.L."/>
            <person name="Dabbas K.M."/>
            <person name="Cerdeira L."/>
            <person name="Agnez-Lima L.F."/>
            <person name="Brocchi M."/>
            <person name="de Carvalho M.O."/>
            <person name="Teixeira Mde M."/>
            <person name="Diniz Maia Mde M."/>
            <person name="Goldman M.H."/>
            <person name="Cruz Schneider M.P."/>
            <person name="Felipe M.S."/>
            <person name="Hungria M."/>
            <person name="Nicolas M.F."/>
            <person name="Pereira M."/>
            <person name="Montes M.A."/>
            <person name="Cantao M.E."/>
            <person name="Vincentz M."/>
            <person name="Rafael M.S."/>
            <person name="Silverman N."/>
            <person name="Stoco P.H."/>
            <person name="Souza R.C."/>
            <person name="Vicentini R."/>
            <person name="Gazzinelli R.T."/>
            <person name="Neves Rde O."/>
            <person name="Silva R."/>
            <person name="Astolfi-Filho S."/>
            <person name="Maciel T.E."/>
            <person name="Urmenyi T.P."/>
            <person name="Tadei W.P."/>
            <person name="Camargo E.P."/>
            <person name="de Vasconcelos A.T."/>
        </authorList>
    </citation>
    <scope>NUCLEOTIDE SEQUENCE</scope>
</reference>
<dbReference type="InterPro" id="IPR000299">
    <property type="entry name" value="FERM_domain"/>
</dbReference>
<dbReference type="Pfam" id="PF09379">
    <property type="entry name" value="FERM_N"/>
    <property type="match status" value="1"/>
</dbReference>
<dbReference type="SUPFAM" id="SSF54236">
    <property type="entry name" value="Ubiquitin-like"/>
    <property type="match status" value="1"/>
</dbReference>
<dbReference type="GO" id="GO:0031032">
    <property type="term" value="P:actomyosin structure organization"/>
    <property type="evidence" value="ECO:0007669"/>
    <property type="project" value="TreeGrafter"/>
</dbReference>
<protein>
    <submittedName>
        <fullName evidence="2">Protein 4.1 (Band 4.1)</fullName>
    </submittedName>
</protein>
<sequence length="82" mass="9356">MFKSRSEGNVVYKCTVRLLEDLDVLECEFQPHHKGGFLLDYVCEQLEITEKDYFGLRFVDSAKQRVSARHTADRAMGATALA</sequence>